<comment type="caution">
    <text evidence="1">The sequence shown here is derived from an EMBL/GenBank/DDBJ whole genome shotgun (WGS) entry which is preliminary data.</text>
</comment>
<name>A0AAD1Y203_EUPCR</name>
<evidence type="ECO:0000313" key="1">
    <source>
        <dbReference type="EMBL" id="CAI2383129.1"/>
    </source>
</evidence>
<organism evidence="1 2">
    <name type="scientific">Euplotes crassus</name>
    <dbReference type="NCBI Taxonomy" id="5936"/>
    <lineage>
        <taxon>Eukaryota</taxon>
        <taxon>Sar</taxon>
        <taxon>Alveolata</taxon>
        <taxon>Ciliophora</taxon>
        <taxon>Intramacronucleata</taxon>
        <taxon>Spirotrichea</taxon>
        <taxon>Hypotrichia</taxon>
        <taxon>Euplotida</taxon>
        <taxon>Euplotidae</taxon>
        <taxon>Moneuplotes</taxon>
    </lineage>
</organism>
<evidence type="ECO:0000313" key="2">
    <source>
        <dbReference type="Proteomes" id="UP001295684"/>
    </source>
</evidence>
<gene>
    <name evidence="1" type="ORF">ECRASSUSDP1_LOCUS24620</name>
</gene>
<dbReference type="EMBL" id="CAMPGE010025367">
    <property type="protein sequence ID" value="CAI2383129.1"/>
    <property type="molecule type" value="Genomic_DNA"/>
</dbReference>
<protein>
    <submittedName>
        <fullName evidence="1">Uncharacterized protein</fullName>
    </submittedName>
</protein>
<accession>A0AAD1Y203</accession>
<keyword evidence="2" id="KW-1185">Reference proteome</keyword>
<sequence>MSSTSNNTELKAPKYSYEKYMTAKYYQELAESKYSSTKAPKYVDSGFQRESLNPAINLNRLRDRIATTEAIQARYTPAQSDWLRLSLERIGGRVWKYKFNYLIKFIFFYKAYREFSNYRYLKANTVMSLQASANHWMSICQWTGISFVTFCLI</sequence>
<dbReference type="AlphaFoldDB" id="A0AAD1Y203"/>
<proteinExistence type="predicted"/>
<dbReference type="Proteomes" id="UP001295684">
    <property type="component" value="Unassembled WGS sequence"/>
</dbReference>
<reference evidence="1" key="1">
    <citation type="submission" date="2023-07" db="EMBL/GenBank/DDBJ databases">
        <authorList>
            <consortium name="AG Swart"/>
            <person name="Singh M."/>
            <person name="Singh A."/>
            <person name="Seah K."/>
            <person name="Emmerich C."/>
        </authorList>
    </citation>
    <scope>NUCLEOTIDE SEQUENCE</scope>
    <source>
        <strain evidence="1">DP1</strain>
    </source>
</reference>